<proteinExistence type="predicted"/>
<accession>A0A1A3GYX7</accession>
<dbReference type="Pfam" id="PF13699">
    <property type="entry name" value="eCIS_core"/>
    <property type="match status" value="1"/>
</dbReference>
<name>A0A1A3GYX7_MYCMU</name>
<evidence type="ECO:0000313" key="3">
    <source>
        <dbReference type="EMBL" id="OBJ40593.1"/>
    </source>
</evidence>
<sequence length="241" mass="25476">MHTHDGFDQESSLRPKASRIEEAESAVALKAAMSGRLDAAGAPGMMGLQRAIGNAGTTELVEQERSPVHDVIGSGGAPMDPALRADMEGRLGHDFGDVRIHTDAAAHNSAKSVNAQAYTVGSDIVFQQGKYDPDSQAGQHMLAHELTHVVQQRNGPVDGTDAGGGVKVSNPSDRFEREAVANADRVMSAATPATHDVQRSAEGSAVPTVQREEGEEEEEDSGKASAQTYVQRHEDCADHDS</sequence>
<dbReference type="Proteomes" id="UP000093898">
    <property type="component" value="Unassembled WGS sequence"/>
</dbReference>
<dbReference type="RefSeq" id="WP_064982157.1">
    <property type="nucleotide sequence ID" value="NZ_LZLC01000153.1"/>
</dbReference>
<feature type="region of interest" description="Disordered" evidence="1">
    <location>
        <begin position="189"/>
        <end position="241"/>
    </location>
</feature>
<evidence type="ECO:0000259" key="2">
    <source>
        <dbReference type="Pfam" id="PF13699"/>
    </source>
</evidence>
<evidence type="ECO:0000313" key="4">
    <source>
        <dbReference type="Proteomes" id="UP000093898"/>
    </source>
</evidence>
<dbReference type="InterPro" id="IPR025295">
    <property type="entry name" value="eCIS_core_dom"/>
</dbReference>
<feature type="domain" description="eCIS core" evidence="2">
    <location>
        <begin position="78"/>
        <end position="155"/>
    </location>
</feature>
<dbReference type="OrthoDB" id="9153660at2"/>
<reference evidence="3 4" key="1">
    <citation type="submission" date="2016-06" db="EMBL/GenBank/DDBJ databases">
        <authorList>
            <person name="Kjaerup R.B."/>
            <person name="Dalgaard T.S."/>
            <person name="Juul-Madsen H.R."/>
        </authorList>
    </citation>
    <scope>NUCLEOTIDE SEQUENCE [LARGE SCALE GENOMIC DNA]</scope>
    <source>
        <strain evidence="3 4">1127319.6</strain>
    </source>
</reference>
<feature type="compositionally biased region" description="Basic and acidic residues" evidence="1">
    <location>
        <begin position="231"/>
        <end position="241"/>
    </location>
</feature>
<dbReference type="AlphaFoldDB" id="A0A1A3GYX7"/>
<gene>
    <name evidence="3" type="ORF">A5630_24740</name>
</gene>
<dbReference type="EMBL" id="LZLC01000153">
    <property type="protein sequence ID" value="OBJ40593.1"/>
    <property type="molecule type" value="Genomic_DNA"/>
</dbReference>
<comment type="caution">
    <text evidence="3">The sequence shown here is derived from an EMBL/GenBank/DDBJ whole genome shotgun (WGS) entry which is preliminary data.</text>
</comment>
<organism evidence="3 4">
    <name type="scientific">Mycolicibacterium mucogenicum</name>
    <name type="common">Mycobacterium mucogenicum</name>
    <dbReference type="NCBI Taxonomy" id="56689"/>
    <lineage>
        <taxon>Bacteria</taxon>
        <taxon>Bacillati</taxon>
        <taxon>Actinomycetota</taxon>
        <taxon>Actinomycetes</taxon>
        <taxon>Mycobacteriales</taxon>
        <taxon>Mycobacteriaceae</taxon>
        <taxon>Mycolicibacterium</taxon>
    </lineage>
</organism>
<evidence type="ECO:0000256" key="1">
    <source>
        <dbReference type="SAM" id="MobiDB-lite"/>
    </source>
</evidence>
<protein>
    <recommendedName>
        <fullName evidence="2">eCIS core domain-containing protein</fullName>
    </recommendedName>
</protein>